<evidence type="ECO:0000313" key="2">
    <source>
        <dbReference type="Proteomes" id="UP000055048"/>
    </source>
</evidence>
<dbReference type="EMBL" id="JYDJ01000027">
    <property type="protein sequence ID" value="KRX48583.1"/>
    <property type="molecule type" value="Genomic_DNA"/>
</dbReference>
<gene>
    <name evidence="1" type="ORF">T05_5440</name>
</gene>
<protein>
    <submittedName>
        <fullName evidence="1">Uncharacterized protein</fullName>
    </submittedName>
</protein>
<reference evidence="1 2" key="1">
    <citation type="submission" date="2015-01" db="EMBL/GenBank/DDBJ databases">
        <title>Evolution of Trichinella species and genotypes.</title>
        <authorList>
            <person name="Korhonen P.K."/>
            <person name="Edoardo P."/>
            <person name="Giuseppe L.R."/>
            <person name="Gasser R.B."/>
        </authorList>
    </citation>
    <scope>NUCLEOTIDE SEQUENCE [LARGE SCALE GENOMIC DNA]</scope>
    <source>
        <strain evidence="1">ISS417</strain>
    </source>
</reference>
<sequence length="120" mass="14170">MCQSYRPFIVKLLGNHCLNVVRETIQKKYQLCLKPEEELRELHNHYKNPDEDSVTHLRKEAKLGSSMRLHRKIGTGNMDKMLDKMLDYRLGSARTYQLFRKFLIDSMVHSSCTISFTLHL</sequence>
<organism evidence="1 2">
    <name type="scientific">Trichinella murrelli</name>
    <dbReference type="NCBI Taxonomy" id="144512"/>
    <lineage>
        <taxon>Eukaryota</taxon>
        <taxon>Metazoa</taxon>
        <taxon>Ecdysozoa</taxon>
        <taxon>Nematoda</taxon>
        <taxon>Enoplea</taxon>
        <taxon>Dorylaimia</taxon>
        <taxon>Trichinellida</taxon>
        <taxon>Trichinellidae</taxon>
        <taxon>Trichinella</taxon>
    </lineage>
</organism>
<evidence type="ECO:0000313" key="1">
    <source>
        <dbReference type="EMBL" id="KRX48583.1"/>
    </source>
</evidence>
<dbReference type="Proteomes" id="UP000055048">
    <property type="component" value="Unassembled WGS sequence"/>
</dbReference>
<comment type="caution">
    <text evidence="1">The sequence shown here is derived from an EMBL/GenBank/DDBJ whole genome shotgun (WGS) entry which is preliminary data.</text>
</comment>
<name>A0A0V0UCV6_9BILA</name>
<accession>A0A0V0UCV6</accession>
<proteinExistence type="predicted"/>
<dbReference type="AlphaFoldDB" id="A0A0V0UCV6"/>
<keyword evidence="2" id="KW-1185">Reference proteome</keyword>